<dbReference type="GO" id="GO:0009424">
    <property type="term" value="C:bacterial-type flagellum hook"/>
    <property type="evidence" value="ECO:0007669"/>
    <property type="project" value="InterPro"/>
</dbReference>
<comment type="subcellular location">
    <subcellularLocation>
        <location evidence="1">Bacterial flagellum</location>
    </subcellularLocation>
    <subcellularLocation>
        <location evidence="2">Secreted</location>
    </subcellularLocation>
</comment>
<dbReference type="Pfam" id="PF06429">
    <property type="entry name" value="Flg_bbr_C"/>
    <property type="match status" value="1"/>
</dbReference>
<evidence type="ECO:0000259" key="7">
    <source>
        <dbReference type="Pfam" id="PF06429"/>
    </source>
</evidence>
<evidence type="ECO:0000256" key="4">
    <source>
        <dbReference type="ARBA" id="ARBA00016244"/>
    </source>
</evidence>
<dbReference type="InterPro" id="IPR010930">
    <property type="entry name" value="Flg_bb/hook_C_dom"/>
</dbReference>
<dbReference type="NCBIfam" id="TIGR02492">
    <property type="entry name" value="flgK_ends"/>
    <property type="match status" value="1"/>
</dbReference>
<evidence type="ECO:0000256" key="5">
    <source>
        <dbReference type="ARBA" id="ARBA00022525"/>
    </source>
</evidence>
<evidence type="ECO:0000256" key="3">
    <source>
        <dbReference type="ARBA" id="ARBA00009677"/>
    </source>
</evidence>
<keyword evidence="10" id="KW-1185">Reference proteome</keyword>
<reference evidence="9 10" key="1">
    <citation type="journal article" date="2016" name="Int. J. Syst. Evol. Microbiol.">
        <title>Ensifer glycinis sp. nov., an novel rhizobial species associated with Glycine spp.</title>
        <authorList>
            <person name="Yan H."/>
            <person name="Yan J."/>
            <person name="Sui X.H."/>
            <person name="Wang E.T."/>
            <person name="Chen W.X."/>
            <person name="Zhang X.X."/>
            <person name="Chen W.F."/>
        </authorList>
    </citation>
    <scope>NUCLEOTIDE SEQUENCE [LARGE SCALE GENOMIC DNA]</scope>
    <source>
        <strain evidence="9 10">CCBAU 23380</strain>
    </source>
</reference>
<dbReference type="Proteomes" id="UP000094025">
    <property type="component" value="Unassembled WGS sequence"/>
</dbReference>
<accession>A0A178Y0E0</accession>
<evidence type="ECO:0000256" key="1">
    <source>
        <dbReference type="ARBA" id="ARBA00004365"/>
    </source>
</evidence>
<sequence length="476" mass="49184">MSLSSAIAIAQSVFSTTASQTATVSKNVANASNADYSRRMAMLGTTPDGAQVVSIYRAQNEALLKQNLASISQSSAQGSLLSGLELLKSALGGNDYETAPSTYLSAFRDSLQTFASTPGNSTIAATVVADASDLANSISTTATAVQELRRDTDKEIAEEVDNLNALLASFETANNAVKQATASGADATAALDERDKLLKQISELVGISTVTRADNDTVIYTSDGTVLFETQARQVTFTATPAFDATTTGNAIFVDGVSLSAGTGADTTAQGKLASLLQLRDDIAPTFQSQLDEMARGLVDLFQENGAPGLFTWAGGTVPAVGTIEPGIAASLTVNAAAQADPFLLRDGGFNGLVSNPGGATDPNSGYTDLLDGFITAMDGDMDFDAAAGLDSTSSVMEFAASSIGWFEQIRSAASTADDNKTALLARTEEALGNVTGVSIDEELSLLLDLEQSYKASAKLISTVDAMMASLLEAVR</sequence>
<dbReference type="InterPro" id="IPR053927">
    <property type="entry name" value="FlgK_helical"/>
</dbReference>
<evidence type="ECO:0000313" key="10">
    <source>
        <dbReference type="Proteomes" id="UP000094025"/>
    </source>
</evidence>
<proteinExistence type="inferred from homology"/>
<dbReference type="RefSeq" id="WP_064241349.1">
    <property type="nucleotide sequence ID" value="NZ_LPUX01000053.1"/>
</dbReference>
<dbReference type="AlphaFoldDB" id="A0A178Y0E0"/>
<keyword evidence="9" id="KW-0966">Cell projection</keyword>
<dbReference type="SUPFAM" id="SSF64518">
    <property type="entry name" value="Phase 1 flagellin"/>
    <property type="match status" value="1"/>
</dbReference>
<protein>
    <recommendedName>
        <fullName evidence="4">Flagellar hook-associated protein 1</fullName>
    </recommendedName>
</protein>
<keyword evidence="9" id="KW-0969">Cilium</keyword>
<dbReference type="EMBL" id="LPUX01000053">
    <property type="protein sequence ID" value="OAP41048.1"/>
    <property type="molecule type" value="Genomic_DNA"/>
</dbReference>
<dbReference type="GO" id="GO:0005576">
    <property type="term" value="C:extracellular region"/>
    <property type="evidence" value="ECO:0007669"/>
    <property type="project" value="UniProtKB-SubCell"/>
</dbReference>
<evidence type="ECO:0000313" key="9">
    <source>
        <dbReference type="EMBL" id="OAP41048.1"/>
    </source>
</evidence>
<comment type="similarity">
    <text evidence="3">Belongs to the flagella basal body rod proteins family.</text>
</comment>
<name>A0A178Y0E0_9HYPH</name>
<keyword evidence="9" id="KW-0282">Flagellum</keyword>
<keyword evidence="5" id="KW-0964">Secreted</keyword>
<gene>
    <name evidence="9" type="primary">flgK</name>
    <name evidence="9" type="ORF">AU381_03955</name>
</gene>
<dbReference type="PANTHER" id="PTHR30033:SF1">
    <property type="entry name" value="FLAGELLAR HOOK-ASSOCIATED PROTEIN 1"/>
    <property type="match status" value="1"/>
</dbReference>
<dbReference type="PANTHER" id="PTHR30033">
    <property type="entry name" value="FLAGELLAR HOOK-ASSOCIATED PROTEIN 1"/>
    <property type="match status" value="1"/>
</dbReference>
<evidence type="ECO:0000256" key="2">
    <source>
        <dbReference type="ARBA" id="ARBA00004613"/>
    </source>
</evidence>
<feature type="domain" description="Flagellar basal-body/hook protein C-terminal" evidence="7">
    <location>
        <begin position="436"/>
        <end position="472"/>
    </location>
</feature>
<dbReference type="InterPro" id="IPR002371">
    <property type="entry name" value="FlgK"/>
</dbReference>
<dbReference type="Pfam" id="PF22638">
    <property type="entry name" value="FlgK_D1"/>
    <property type="match status" value="1"/>
</dbReference>
<comment type="caution">
    <text evidence="9">The sequence shown here is derived from an EMBL/GenBank/DDBJ whole genome shotgun (WGS) entry which is preliminary data.</text>
</comment>
<keyword evidence="6" id="KW-0975">Bacterial flagellum</keyword>
<dbReference type="GO" id="GO:0005198">
    <property type="term" value="F:structural molecule activity"/>
    <property type="evidence" value="ECO:0007669"/>
    <property type="project" value="InterPro"/>
</dbReference>
<dbReference type="OrthoDB" id="7181295at2"/>
<dbReference type="STRING" id="1472378.AU381_03955"/>
<organism evidence="9 10">
    <name type="scientific">Sinorhizobium glycinis</name>
    <dbReference type="NCBI Taxonomy" id="1472378"/>
    <lineage>
        <taxon>Bacteria</taxon>
        <taxon>Pseudomonadati</taxon>
        <taxon>Pseudomonadota</taxon>
        <taxon>Alphaproteobacteria</taxon>
        <taxon>Hyphomicrobiales</taxon>
        <taxon>Rhizobiaceae</taxon>
        <taxon>Sinorhizobium/Ensifer group</taxon>
        <taxon>Sinorhizobium</taxon>
    </lineage>
</organism>
<dbReference type="GO" id="GO:0044780">
    <property type="term" value="P:bacterial-type flagellum assembly"/>
    <property type="evidence" value="ECO:0007669"/>
    <property type="project" value="InterPro"/>
</dbReference>
<evidence type="ECO:0000256" key="6">
    <source>
        <dbReference type="ARBA" id="ARBA00023143"/>
    </source>
</evidence>
<evidence type="ECO:0000259" key="8">
    <source>
        <dbReference type="Pfam" id="PF22638"/>
    </source>
</evidence>
<feature type="domain" description="Flagellar hook-associated protein FlgK helical" evidence="8">
    <location>
        <begin position="100"/>
        <end position="304"/>
    </location>
</feature>